<accession>A0A2T7PND9</accession>
<dbReference type="EMBL" id="PZQS01000003">
    <property type="protein sequence ID" value="PVD34941.1"/>
    <property type="molecule type" value="Genomic_DNA"/>
</dbReference>
<evidence type="ECO:0000313" key="2">
    <source>
        <dbReference type="Proteomes" id="UP000245119"/>
    </source>
</evidence>
<dbReference type="Proteomes" id="UP000245119">
    <property type="component" value="Linkage Group LG3"/>
</dbReference>
<dbReference type="AlphaFoldDB" id="A0A2T7PND9"/>
<name>A0A2T7PND9_POMCA</name>
<protein>
    <submittedName>
        <fullName evidence="1">Uncharacterized protein</fullName>
    </submittedName>
</protein>
<keyword evidence="2" id="KW-1185">Reference proteome</keyword>
<comment type="caution">
    <text evidence="1">The sequence shown here is derived from an EMBL/GenBank/DDBJ whole genome shotgun (WGS) entry which is preliminary data.</text>
</comment>
<reference evidence="1 2" key="1">
    <citation type="submission" date="2018-04" db="EMBL/GenBank/DDBJ databases">
        <title>The genome of golden apple snail Pomacea canaliculata provides insight into stress tolerance and invasive adaptation.</title>
        <authorList>
            <person name="Liu C."/>
            <person name="Liu B."/>
            <person name="Ren Y."/>
            <person name="Zhang Y."/>
            <person name="Wang H."/>
            <person name="Li S."/>
            <person name="Jiang F."/>
            <person name="Yin L."/>
            <person name="Zhang G."/>
            <person name="Qian W."/>
            <person name="Fan W."/>
        </authorList>
    </citation>
    <scope>NUCLEOTIDE SEQUENCE [LARGE SCALE GENOMIC DNA]</scope>
    <source>
        <strain evidence="1">SZHN2017</strain>
        <tissue evidence="1">Muscle</tissue>
    </source>
</reference>
<organism evidence="1 2">
    <name type="scientific">Pomacea canaliculata</name>
    <name type="common">Golden apple snail</name>
    <dbReference type="NCBI Taxonomy" id="400727"/>
    <lineage>
        <taxon>Eukaryota</taxon>
        <taxon>Metazoa</taxon>
        <taxon>Spiralia</taxon>
        <taxon>Lophotrochozoa</taxon>
        <taxon>Mollusca</taxon>
        <taxon>Gastropoda</taxon>
        <taxon>Caenogastropoda</taxon>
        <taxon>Architaenioglossa</taxon>
        <taxon>Ampullarioidea</taxon>
        <taxon>Ampullariidae</taxon>
        <taxon>Pomacea</taxon>
    </lineage>
</organism>
<evidence type="ECO:0000313" key="1">
    <source>
        <dbReference type="EMBL" id="PVD34941.1"/>
    </source>
</evidence>
<proteinExistence type="predicted"/>
<sequence>MVVLRWPPTSLLDSNQSLEMGQGEIKDSLLTLACDLSDVNDASWTLAREANANFHPLFIAVWRCLRSVEFSPQPVTIKSFHVSVASAE</sequence>
<gene>
    <name evidence="1" type="ORF">C0Q70_06222</name>
</gene>